<comment type="similarity">
    <text evidence="1">Belongs to the RecN family.</text>
</comment>
<reference evidence="9" key="1">
    <citation type="journal article" date="2013" name="Environ. Microbiol.">
        <title>Microbiota from the distal guts of lean and obese adolescents exhibit partial functional redundancy besides clear differences in community structure.</title>
        <authorList>
            <person name="Ferrer M."/>
            <person name="Ruiz A."/>
            <person name="Lanza F."/>
            <person name="Haange S.B."/>
            <person name="Oberbach A."/>
            <person name="Till H."/>
            <person name="Bargiela R."/>
            <person name="Campoy C."/>
            <person name="Segura M.T."/>
            <person name="Richter M."/>
            <person name="von Bergen M."/>
            <person name="Seifert J."/>
            <person name="Suarez A."/>
        </authorList>
    </citation>
    <scope>NUCLEOTIDE SEQUENCE</scope>
</reference>
<organism evidence="9">
    <name type="scientific">human gut metagenome</name>
    <dbReference type="NCBI Taxonomy" id="408170"/>
    <lineage>
        <taxon>unclassified sequences</taxon>
        <taxon>metagenomes</taxon>
        <taxon>organismal metagenomes</taxon>
    </lineage>
</organism>
<name>K1T8V6_9ZZZZ</name>
<proteinExistence type="inferred from homology"/>
<dbReference type="AlphaFoldDB" id="K1T8V6"/>
<dbReference type="InterPro" id="IPR004604">
    <property type="entry name" value="DNA_recomb/repair_RecN"/>
</dbReference>
<dbReference type="SUPFAM" id="SSF52540">
    <property type="entry name" value="P-loop containing nucleoside triphosphate hydrolases"/>
    <property type="match status" value="1"/>
</dbReference>
<keyword evidence="6" id="KW-0234">DNA repair</keyword>
<dbReference type="InterPro" id="IPR038729">
    <property type="entry name" value="Rad50/SbcC_AAA"/>
</dbReference>
<keyword evidence="5" id="KW-0067">ATP-binding</keyword>
<dbReference type="PANTHER" id="PTHR11059">
    <property type="entry name" value="DNA REPAIR PROTEIN RECN"/>
    <property type="match status" value="1"/>
</dbReference>
<dbReference type="GO" id="GO:0016887">
    <property type="term" value="F:ATP hydrolysis activity"/>
    <property type="evidence" value="ECO:0007669"/>
    <property type="project" value="InterPro"/>
</dbReference>
<dbReference type="PANTHER" id="PTHR11059:SF0">
    <property type="entry name" value="DNA REPAIR PROTEIN RECN"/>
    <property type="match status" value="1"/>
</dbReference>
<dbReference type="GO" id="GO:0006302">
    <property type="term" value="P:double-strand break repair"/>
    <property type="evidence" value="ECO:0007669"/>
    <property type="project" value="InterPro"/>
</dbReference>
<evidence type="ECO:0000313" key="9">
    <source>
        <dbReference type="EMBL" id="EKC66023.1"/>
    </source>
</evidence>
<comment type="caution">
    <text evidence="9">The sequence shown here is derived from an EMBL/GenBank/DDBJ whole genome shotgun (WGS) entry which is preliminary data.</text>
</comment>
<dbReference type="Gene3D" id="3.40.50.300">
    <property type="entry name" value="P-loop containing nucleotide triphosphate hydrolases"/>
    <property type="match status" value="1"/>
</dbReference>
<dbReference type="GO" id="GO:0043590">
    <property type="term" value="C:bacterial nucleoid"/>
    <property type="evidence" value="ECO:0007669"/>
    <property type="project" value="TreeGrafter"/>
</dbReference>
<dbReference type="GO" id="GO:0009432">
    <property type="term" value="P:SOS response"/>
    <property type="evidence" value="ECO:0007669"/>
    <property type="project" value="TreeGrafter"/>
</dbReference>
<evidence type="ECO:0000256" key="5">
    <source>
        <dbReference type="ARBA" id="ARBA00022840"/>
    </source>
</evidence>
<dbReference type="GO" id="GO:0005524">
    <property type="term" value="F:ATP binding"/>
    <property type="evidence" value="ECO:0007669"/>
    <property type="project" value="UniProtKB-KW"/>
</dbReference>
<evidence type="ECO:0000256" key="4">
    <source>
        <dbReference type="ARBA" id="ARBA00022763"/>
    </source>
</evidence>
<evidence type="ECO:0000256" key="2">
    <source>
        <dbReference type="ARBA" id="ARBA00021315"/>
    </source>
</evidence>
<protein>
    <recommendedName>
        <fullName evidence="2">DNA repair protein RecN</fullName>
    </recommendedName>
    <alternativeName>
        <fullName evidence="7">Recombination protein N</fullName>
    </alternativeName>
</protein>
<feature type="non-terminal residue" evidence="9">
    <location>
        <position position="149"/>
    </location>
</feature>
<evidence type="ECO:0000256" key="7">
    <source>
        <dbReference type="ARBA" id="ARBA00033408"/>
    </source>
</evidence>
<evidence type="ECO:0000256" key="1">
    <source>
        <dbReference type="ARBA" id="ARBA00009441"/>
    </source>
</evidence>
<evidence type="ECO:0000256" key="3">
    <source>
        <dbReference type="ARBA" id="ARBA00022741"/>
    </source>
</evidence>
<dbReference type="EMBL" id="AJWZ01004227">
    <property type="protein sequence ID" value="EKC66023.1"/>
    <property type="molecule type" value="Genomic_DNA"/>
</dbReference>
<sequence length="149" mass="16407">MLRELHIENVAVIERADLELGPGLNILTGETGAGKSILVDAMHAILGARASRELVRTGAEKAVVCATFDPDPCRDWCEENEIECDDELIIRRQITAEGKTSCRVCGVPVTTAQLRTLGALLLDIHGQNDGQHLLDEREHLRNLDRFGQL</sequence>
<accession>K1T8V6</accession>
<dbReference type="InterPro" id="IPR027417">
    <property type="entry name" value="P-loop_NTPase"/>
</dbReference>
<evidence type="ECO:0000259" key="8">
    <source>
        <dbReference type="Pfam" id="PF13476"/>
    </source>
</evidence>
<dbReference type="GO" id="GO:0006310">
    <property type="term" value="P:DNA recombination"/>
    <property type="evidence" value="ECO:0007669"/>
    <property type="project" value="InterPro"/>
</dbReference>
<feature type="domain" description="Rad50/SbcC-type AAA" evidence="8">
    <location>
        <begin position="4"/>
        <end position="53"/>
    </location>
</feature>
<keyword evidence="4" id="KW-0227">DNA damage</keyword>
<dbReference type="Pfam" id="PF13476">
    <property type="entry name" value="AAA_23"/>
    <property type="match status" value="1"/>
</dbReference>
<gene>
    <name evidence="9" type="ORF">OBE_06163</name>
</gene>
<keyword evidence="3" id="KW-0547">Nucleotide-binding</keyword>
<dbReference type="CDD" id="cd03241">
    <property type="entry name" value="ABC_RecN"/>
    <property type="match status" value="1"/>
</dbReference>
<evidence type="ECO:0000256" key="6">
    <source>
        <dbReference type="ARBA" id="ARBA00023204"/>
    </source>
</evidence>